<keyword evidence="3" id="KW-1185">Reference proteome</keyword>
<name>A0ABW8YIB0_9SPHN</name>
<keyword evidence="1" id="KW-0812">Transmembrane</keyword>
<feature type="transmembrane region" description="Helical" evidence="1">
    <location>
        <begin position="6"/>
        <end position="26"/>
    </location>
</feature>
<dbReference type="Proteomes" id="UP001629244">
    <property type="component" value="Unassembled WGS sequence"/>
</dbReference>
<evidence type="ECO:0000256" key="1">
    <source>
        <dbReference type="SAM" id="Phobius"/>
    </source>
</evidence>
<comment type="caution">
    <text evidence="2">The sequence shown here is derived from an EMBL/GenBank/DDBJ whole genome shotgun (WGS) entry which is preliminary data.</text>
</comment>
<feature type="transmembrane region" description="Helical" evidence="1">
    <location>
        <begin position="38"/>
        <end position="58"/>
    </location>
</feature>
<proteinExistence type="predicted"/>
<feature type="transmembrane region" description="Helical" evidence="1">
    <location>
        <begin position="99"/>
        <end position="118"/>
    </location>
</feature>
<evidence type="ECO:0000313" key="3">
    <source>
        <dbReference type="Proteomes" id="UP001629244"/>
    </source>
</evidence>
<accession>A0ABW8YIB0</accession>
<evidence type="ECO:0000313" key="2">
    <source>
        <dbReference type="EMBL" id="MFL9839953.1"/>
    </source>
</evidence>
<feature type="transmembrane region" description="Helical" evidence="1">
    <location>
        <begin position="70"/>
        <end position="92"/>
    </location>
</feature>
<reference evidence="2 3" key="1">
    <citation type="submission" date="2024-06" db="EMBL/GenBank/DDBJ databases">
        <authorList>
            <person name="Kaempfer P."/>
            <person name="Viver T."/>
        </authorList>
    </citation>
    <scope>NUCLEOTIDE SEQUENCE [LARGE SCALE GENOMIC DNA]</scope>
    <source>
        <strain evidence="2 3">ST-64</strain>
    </source>
</reference>
<organism evidence="2 3">
    <name type="scientific">Sphingomonas plantiphila</name>
    <dbReference type="NCBI Taxonomy" id="3163295"/>
    <lineage>
        <taxon>Bacteria</taxon>
        <taxon>Pseudomonadati</taxon>
        <taxon>Pseudomonadota</taxon>
        <taxon>Alphaproteobacteria</taxon>
        <taxon>Sphingomonadales</taxon>
        <taxon>Sphingomonadaceae</taxon>
        <taxon>Sphingomonas</taxon>
    </lineage>
</organism>
<keyword evidence="1" id="KW-1133">Transmembrane helix</keyword>
<protein>
    <submittedName>
        <fullName evidence="2">Uncharacterized protein</fullName>
    </submittedName>
</protein>
<dbReference type="EMBL" id="JBELQC010000001">
    <property type="protein sequence ID" value="MFL9839953.1"/>
    <property type="molecule type" value="Genomic_DNA"/>
</dbReference>
<dbReference type="RefSeq" id="WP_408076914.1">
    <property type="nucleotide sequence ID" value="NZ_JBELQC010000001.1"/>
</dbReference>
<sequence>MSQFEFFMTFYSLLVGLAVAELLLGFMNLLRHRQRPKLGLFTPLLGALVFLQLMALFIDAWVSLQDVQISIQGLAIPTLIGVSAFAASVLVVPRDPEDWAISTIIFCATAASPSASWWRPTC</sequence>
<gene>
    <name evidence="2" type="ORF">ABS767_03160</name>
</gene>
<keyword evidence="1" id="KW-0472">Membrane</keyword>